<name>A4BR05_9GAMM</name>
<sequence length="730" mass="80341">MLRSYALVHGEDQWRRAAFEDASLAPEDWAVQLAWEVVEPEAPDAPNATPPPAAGLAFDPWCRLYHSLPEAGQVERTLWAAYDLLDPQSQRPAPVALFEAAPLPAGEFSAIAQPVGALDEPRGLAVDADGRLFVAERGAGRILIYDLWERRLLRKLVLAGARPLDLASDGRRIYAVVEGSPDLLVLEARSEPRRLPIGLENLSRIAAGPAGGLWLLLDAGAQDARIVRLDAPDDVLAVPFATDIEFQEAETLVAARLPGEDFRRFSIQPGATDELPPIRARDYDGRGIVRTPDGRIGFWTRRGFRHAVPARVRYVSEGRVTTFRLDSGEFQTVWGRLFIDACIPANTQVRVHCIVADEPPEGAVLLRSPPANTETVEIRRPDLSPPMPPVALLPADNARGLRLHRRETGRELPWVRQREGDLYETYELPVIAEAGRYLWVMLDLSGNTRSTPRVRSLRAEYPSHDLLRRLPRLYSRDPPAAEFLRRYLAIFEGAWQDLESRAFARRALLDPHSAPPELLPWLAGFVGLVLDERWPVERSRVLIEEAIWLFRFRGTVPGLKRFLALYLGRDVILIEHFRVRGLGGAVVGGDSPLAANAILGAGFRVGGALGEPGQVAVLDQGRPADGFAVHAHRFSVVIPLTLTSEQREVVEHILILHRPAHTRYDICTVDAGMRVGVGLYTGLTSLVGRSAGFDQLRLGSSSLGRHAVVGRPAPGTRVGSGRLGGDTRVG</sequence>
<dbReference type="STRING" id="314278.NB231_06441"/>
<gene>
    <name evidence="4" type="ORF">NB231_06441</name>
</gene>
<dbReference type="AlphaFoldDB" id="A4BR05"/>
<reference evidence="4 5" key="1">
    <citation type="submission" date="2006-02" db="EMBL/GenBank/DDBJ databases">
        <authorList>
            <person name="Waterbury J."/>
            <person name="Ferriera S."/>
            <person name="Johnson J."/>
            <person name="Kravitz S."/>
            <person name="Halpern A."/>
            <person name="Remington K."/>
            <person name="Beeson K."/>
            <person name="Tran B."/>
            <person name="Rogers Y.-H."/>
            <person name="Friedman R."/>
            <person name="Venter J.C."/>
        </authorList>
    </citation>
    <scope>NUCLEOTIDE SEQUENCE [LARGE SCALE GENOMIC DNA]</scope>
    <source>
        <strain evidence="4 5">Nb-231</strain>
    </source>
</reference>
<evidence type="ECO:0000313" key="4">
    <source>
        <dbReference type="EMBL" id="EAR22005.1"/>
    </source>
</evidence>
<evidence type="ECO:0000256" key="3">
    <source>
        <dbReference type="SAM" id="MobiDB-lite"/>
    </source>
</evidence>
<dbReference type="HOGENOM" id="CLU_387655_0_0_6"/>
<feature type="region of interest" description="Disordered" evidence="3">
    <location>
        <begin position="708"/>
        <end position="730"/>
    </location>
</feature>
<dbReference type="InterPro" id="IPR015943">
    <property type="entry name" value="WD40/YVTN_repeat-like_dom_sf"/>
</dbReference>
<dbReference type="Gene3D" id="2.130.10.10">
    <property type="entry name" value="YVTN repeat-like/Quinoprotein amine dehydrogenase"/>
    <property type="match status" value="1"/>
</dbReference>
<evidence type="ECO:0000313" key="5">
    <source>
        <dbReference type="Proteomes" id="UP000003374"/>
    </source>
</evidence>
<organism evidence="4 5">
    <name type="scientific">Nitrococcus mobilis Nb-231</name>
    <dbReference type="NCBI Taxonomy" id="314278"/>
    <lineage>
        <taxon>Bacteria</taxon>
        <taxon>Pseudomonadati</taxon>
        <taxon>Pseudomonadota</taxon>
        <taxon>Gammaproteobacteria</taxon>
        <taxon>Chromatiales</taxon>
        <taxon>Ectothiorhodospiraceae</taxon>
        <taxon>Nitrococcus</taxon>
    </lineage>
</organism>
<keyword evidence="1" id="KW-0677">Repeat</keyword>
<dbReference type="InterPro" id="IPR001258">
    <property type="entry name" value="NHL_repeat"/>
</dbReference>
<proteinExistence type="predicted"/>
<feature type="repeat" description="NHL" evidence="2">
    <location>
        <begin position="118"/>
        <end position="148"/>
    </location>
</feature>
<evidence type="ECO:0000256" key="1">
    <source>
        <dbReference type="ARBA" id="ARBA00022737"/>
    </source>
</evidence>
<dbReference type="InterPro" id="IPR011748">
    <property type="entry name" value="Unchr_phage_tail-like"/>
</dbReference>
<dbReference type="InterPro" id="IPR006521">
    <property type="entry name" value="Tail_protein_I"/>
</dbReference>
<dbReference type="eggNOG" id="COG4385">
    <property type="taxonomic scope" value="Bacteria"/>
</dbReference>
<dbReference type="SUPFAM" id="SSF101898">
    <property type="entry name" value="NHL repeat"/>
    <property type="match status" value="1"/>
</dbReference>
<dbReference type="RefSeq" id="WP_005000659.1">
    <property type="nucleotide sequence ID" value="NZ_CH672427.1"/>
</dbReference>
<evidence type="ECO:0000256" key="2">
    <source>
        <dbReference type="PROSITE-ProRule" id="PRU00504"/>
    </source>
</evidence>
<dbReference type="Pfam" id="PF09684">
    <property type="entry name" value="Tail_P2_I"/>
    <property type="match status" value="1"/>
</dbReference>
<keyword evidence="5" id="KW-1185">Reference proteome</keyword>
<accession>A4BR05</accession>
<dbReference type="NCBIfam" id="TIGR02242">
    <property type="entry name" value="tail_TIGR02242"/>
    <property type="match status" value="1"/>
</dbReference>
<dbReference type="EMBL" id="AAOF01000005">
    <property type="protein sequence ID" value="EAR22005.1"/>
    <property type="molecule type" value="Genomic_DNA"/>
</dbReference>
<dbReference type="OrthoDB" id="370073at2"/>
<dbReference type="PROSITE" id="PS51125">
    <property type="entry name" value="NHL"/>
    <property type="match status" value="1"/>
</dbReference>
<dbReference type="Proteomes" id="UP000003374">
    <property type="component" value="Unassembled WGS sequence"/>
</dbReference>
<protein>
    <submittedName>
        <fullName evidence="4">Phage tail protein</fullName>
    </submittedName>
</protein>
<comment type="caution">
    <text evidence="4">The sequence shown here is derived from an EMBL/GenBank/DDBJ whole genome shotgun (WGS) entry which is preliminary data.</text>
</comment>
<dbReference type="Pfam" id="PF01436">
    <property type="entry name" value="NHL"/>
    <property type="match status" value="1"/>
</dbReference>